<gene>
    <name evidence="1" type="ORF">SAMN02745220_01387</name>
</gene>
<dbReference type="PANTHER" id="PTHR11669:SF8">
    <property type="entry name" value="DNA POLYMERASE III SUBUNIT DELTA"/>
    <property type="match status" value="1"/>
</dbReference>
<evidence type="ECO:0000313" key="2">
    <source>
        <dbReference type="Proteomes" id="UP000184603"/>
    </source>
</evidence>
<reference evidence="1 2" key="1">
    <citation type="submission" date="2016-12" db="EMBL/GenBank/DDBJ databases">
        <authorList>
            <person name="Song W.-J."/>
            <person name="Kurnit D.M."/>
        </authorList>
    </citation>
    <scope>NUCLEOTIDE SEQUENCE [LARGE SCALE GENOMIC DNA]</scope>
    <source>
        <strain evidence="1 2">DSM 18488</strain>
    </source>
</reference>
<dbReference type="EMBL" id="FRFE01000005">
    <property type="protein sequence ID" value="SHO46248.1"/>
    <property type="molecule type" value="Genomic_DNA"/>
</dbReference>
<dbReference type="GO" id="GO:0003887">
    <property type="term" value="F:DNA-directed DNA polymerase activity"/>
    <property type="evidence" value="ECO:0007669"/>
    <property type="project" value="InterPro"/>
</dbReference>
<dbReference type="RefSeq" id="WP_073612729.1">
    <property type="nucleotide sequence ID" value="NZ_FRFE01000005.1"/>
</dbReference>
<dbReference type="NCBIfam" id="TIGR00678">
    <property type="entry name" value="holB"/>
    <property type="match status" value="1"/>
</dbReference>
<sequence length="335" mass="36998">MAKSNQILCYTEVRGQEKAKKLVSRTLGSDRVPHAYIFKGPDGVGKRLFARGVAAALNCRGSERGKACGSCVSCRKFLSGNHPDFQVVSPDKGTIKIDQVRQMCRSLSYPPYESELRVVLMEDVHTMRQEAANSLLKTLEEPPKGNLLILTAEASQELLTTISSRCQVIPFYNLSEAECVEILLAEKPEMAADTARLLSRLAEGSPGRALLLHQEEMTGILQEVVAAACDPAIDGERDVGVLLEVAEKMADVKEHLPSLLGLIRLWLRDTLMVIHEPGSAPELYGFGFAPDSPLKNWSSDALFAKLQAVDQAEKELKRNCNRTLVCEVLMFHLHR</sequence>
<keyword evidence="2" id="KW-1185">Reference proteome</keyword>
<dbReference type="Pfam" id="PF13177">
    <property type="entry name" value="DNA_pol3_delta2"/>
    <property type="match status" value="1"/>
</dbReference>
<dbReference type="InterPro" id="IPR027417">
    <property type="entry name" value="P-loop_NTPase"/>
</dbReference>
<dbReference type="GO" id="GO:0008408">
    <property type="term" value="F:3'-5' exonuclease activity"/>
    <property type="evidence" value="ECO:0007669"/>
    <property type="project" value="InterPro"/>
</dbReference>
<dbReference type="GO" id="GO:0006261">
    <property type="term" value="P:DNA-templated DNA replication"/>
    <property type="evidence" value="ECO:0007669"/>
    <property type="project" value="TreeGrafter"/>
</dbReference>
<dbReference type="InterPro" id="IPR050238">
    <property type="entry name" value="DNA_Rep/Repair_Clamp_Loader"/>
</dbReference>
<organism evidence="1 2">
    <name type="scientific">Desulfopila aestuarii DSM 18488</name>
    <dbReference type="NCBI Taxonomy" id="1121416"/>
    <lineage>
        <taxon>Bacteria</taxon>
        <taxon>Pseudomonadati</taxon>
        <taxon>Thermodesulfobacteriota</taxon>
        <taxon>Desulfobulbia</taxon>
        <taxon>Desulfobulbales</taxon>
        <taxon>Desulfocapsaceae</taxon>
        <taxon>Desulfopila</taxon>
    </lineage>
</organism>
<accession>A0A1M7Y2T0</accession>
<name>A0A1M7Y2T0_9BACT</name>
<dbReference type="SUPFAM" id="SSF52540">
    <property type="entry name" value="P-loop containing nucleoside triphosphate hydrolases"/>
    <property type="match status" value="1"/>
</dbReference>
<dbReference type="PANTHER" id="PTHR11669">
    <property type="entry name" value="REPLICATION FACTOR C / DNA POLYMERASE III GAMMA-TAU SUBUNIT"/>
    <property type="match status" value="1"/>
</dbReference>
<dbReference type="InterPro" id="IPR004622">
    <property type="entry name" value="DNA_pol_HolB"/>
</dbReference>
<dbReference type="Gene3D" id="3.40.50.300">
    <property type="entry name" value="P-loop containing nucleotide triphosphate hydrolases"/>
    <property type="match status" value="1"/>
</dbReference>
<dbReference type="FunFam" id="3.40.50.300:FF:001255">
    <property type="entry name" value="DNA polymerase III subunit delta"/>
    <property type="match status" value="1"/>
</dbReference>
<proteinExistence type="predicted"/>
<dbReference type="AlphaFoldDB" id="A0A1M7Y2T0"/>
<dbReference type="Proteomes" id="UP000184603">
    <property type="component" value="Unassembled WGS sequence"/>
</dbReference>
<dbReference type="STRING" id="1121416.SAMN02745220_01387"/>
<protein>
    <submittedName>
        <fullName evidence="1">DNA polymerase III, delta prime subunit</fullName>
    </submittedName>
</protein>
<evidence type="ECO:0000313" key="1">
    <source>
        <dbReference type="EMBL" id="SHO46248.1"/>
    </source>
</evidence>
<dbReference type="OrthoDB" id="9810148at2"/>